<feature type="domain" description="Pyruvate flavodoxin/ferredoxin oxidoreductase pyrimidine binding" evidence="3">
    <location>
        <begin position="210"/>
        <end position="450"/>
    </location>
</feature>
<comment type="caution">
    <text evidence="5">The sequence shown here is derived from an EMBL/GenBank/DDBJ whole genome shotgun (WGS) entry which is preliminary data.</text>
</comment>
<evidence type="ECO:0000259" key="3">
    <source>
        <dbReference type="Pfam" id="PF01855"/>
    </source>
</evidence>
<evidence type="ECO:0000313" key="6">
    <source>
        <dbReference type="Proteomes" id="UP000248555"/>
    </source>
</evidence>
<protein>
    <submittedName>
        <fullName evidence="5">2-oxoglutarate ferredoxin oxidoreductase subunit alpha</fullName>
    </submittedName>
</protein>
<dbReference type="GO" id="GO:0016903">
    <property type="term" value="F:oxidoreductase activity, acting on the aldehyde or oxo group of donors"/>
    <property type="evidence" value="ECO:0007669"/>
    <property type="project" value="InterPro"/>
</dbReference>
<dbReference type="EMBL" id="QLMH01000001">
    <property type="protein sequence ID" value="RAK23449.1"/>
    <property type="molecule type" value="Genomic_DNA"/>
</dbReference>
<gene>
    <name evidence="5" type="ORF">B0I26_101410</name>
</gene>
<dbReference type="InterPro" id="IPR029061">
    <property type="entry name" value="THDP-binding"/>
</dbReference>
<organism evidence="5 6">
    <name type="scientific">Paranoxybacillus vitaminiphilus</name>
    <dbReference type="NCBI Taxonomy" id="581036"/>
    <lineage>
        <taxon>Bacteria</taxon>
        <taxon>Bacillati</taxon>
        <taxon>Bacillota</taxon>
        <taxon>Bacilli</taxon>
        <taxon>Bacillales</taxon>
        <taxon>Anoxybacillaceae</taxon>
        <taxon>Paranoxybacillus</taxon>
    </lineage>
</organism>
<dbReference type="InterPro" id="IPR050722">
    <property type="entry name" value="Pyruvate:ferred/Flavod_OxRd"/>
</dbReference>
<dbReference type="Gene3D" id="3.40.50.920">
    <property type="match status" value="1"/>
</dbReference>
<dbReference type="SUPFAM" id="SSF52922">
    <property type="entry name" value="TK C-terminal domain-like"/>
    <property type="match status" value="1"/>
</dbReference>
<evidence type="ECO:0000259" key="4">
    <source>
        <dbReference type="Pfam" id="PF17147"/>
    </source>
</evidence>
<evidence type="ECO:0000256" key="1">
    <source>
        <dbReference type="ARBA" id="ARBA00023002"/>
    </source>
</evidence>
<dbReference type="OrthoDB" id="9794954at2"/>
<dbReference type="Gene3D" id="3.40.50.970">
    <property type="match status" value="1"/>
</dbReference>
<name>A0A327YZR2_9BACL</name>
<dbReference type="InterPro" id="IPR009014">
    <property type="entry name" value="Transketo_C/PFOR_II"/>
</dbReference>
<dbReference type="Proteomes" id="UP000248555">
    <property type="component" value="Unassembled WGS sequence"/>
</dbReference>
<evidence type="ECO:0000259" key="2">
    <source>
        <dbReference type="Pfam" id="PF01558"/>
    </source>
</evidence>
<dbReference type="InterPro" id="IPR002869">
    <property type="entry name" value="Pyrv_flavodox_OxRed_cen"/>
</dbReference>
<reference evidence="5 6" key="1">
    <citation type="submission" date="2018-06" db="EMBL/GenBank/DDBJ databases">
        <title>Genomic Encyclopedia of Type Strains, Phase III (KMG-III): the genomes of soil and plant-associated and newly described type strains.</title>
        <authorList>
            <person name="Whitman W."/>
        </authorList>
    </citation>
    <scope>NUCLEOTIDE SEQUENCE [LARGE SCALE GENOMIC DNA]</scope>
    <source>
        <strain evidence="5 6">CGMCC 1.8979</strain>
    </source>
</reference>
<dbReference type="FunFam" id="3.40.50.920:FF:000009">
    <property type="entry name" value="2-oxoglutarate ferredoxin oxidoreductase subunit alpha"/>
    <property type="match status" value="1"/>
</dbReference>
<dbReference type="FunFam" id="3.40.920.10:FF:000003">
    <property type="entry name" value="Pyruvate ferredoxin oxidoreductase, alpha subunit"/>
    <property type="match status" value="1"/>
</dbReference>
<keyword evidence="1" id="KW-0560">Oxidoreductase</keyword>
<dbReference type="InterPro" id="IPR022367">
    <property type="entry name" value="2-oxoacid/accept_OxRdtase_asu"/>
</dbReference>
<dbReference type="SUPFAM" id="SSF53323">
    <property type="entry name" value="Pyruvate-ferredoxin oxidoreductase, PFOR, domain III"/>
    <property type="match status" value="1"/>
</dbReference>
<dbReference type="RefSeq" id="WP_111643800.1">
    <property type="nucleotide sequence ID" value="NZ_QLMH01000001.1"/>
</dbReference>
<feature type="domain" description="Pyruvate:ferredoxin oxidoreductase core" evidence="4">
    <location>
        <begin position="475"/>
        <end position="569"/>
    </location>
</feature>
<dbReference type="Gene3D" id="3.40.920.10">
    <property type="entry name" value="Pyruvate-ferredoxin oxidoreductase, PFOR, domain III"/>
    <property type="match status" value="1"/>
</dbReference>
<dbReference type="Pfam" id="PF17147">
    <property type="entry name" value="PFOR_II"/>
    <property type="match status" value="1"/>
</dbReference>
<dbReference type="NCBIfam" id="TIGR03710">
    <property type="entry name" value="OAFO_sf"/>
    <property type="match status" value="1"/>
</dbReference>
<dbReference type="PANTHER" id="PTHR32154:SF20">
    <property type="entry name" value="2-OXOGLUTARATE OXIDOREDUCTASE SUBUNIT KORA"/>
    <property type="match status" value="1"/>
</dbReference>
<dbReference type="InterPro" id="IPR019752">
    <property type="entry name" value="Pyrv/ketoisovalerate_OxRed_cat"/>
</dbReference>
<keyword evidence="6" id="KW-1185">Reference proteome</keyword>
<dbReference type="SUPFAM" id="SSF52518">
    <property type="entry name" value="Thiamin diphosphate-binding fold (THDP-binding)"/>
    <property type="match status" value="1"/>
</dbReference>
<proteinExistence type="predicted"/>
<feature type="domain" description="Pyruvate/ketoisovalerate oxidoreductase catalytic" evidence="2">
    <location>
        <begin position="14"/>
        <end position="175"/>
    </location>
</feature>
<dbReference type="Pfam" id="PF01855">
    <property type="entry name" value="POR_N"/>
    <property type="match status" value="1"/>
</dbReference>
<dbReference type="FunFam" id="3.40.50.970:FF:000022">
    <property type="entry name" value="2-oxoglutarate ferredoxin oxidoreductase alpha subunit"/>
    <property type="match status" value="1"/>
</dbReference>
<dbReference type="AlphaFoldDB" id="A0A327YZR2"/>
<dbReference type="CDD" id="cd07034">
    <property type="entry name" value="TPP_PYR_PFOR_IOR-alpha_like"/>
    <property type="match status" value="1"/>
</dbReference>
<dbReference type="PANTHER" id="PTHR32154">
    <property type="entry name" value="PYRUVATE-FLAVODOXIN OXIDOREDUCTASE-RELATED"/>
    <property type="match status" value="1"/>
</dbReference>
<evidence type="ECO:0000313" key="5">
    <source>
        <dbReference type="EMBL" id="RAK23449.1"/>
    </source>
</evidence>
<dbReference type="InterPro" id="IPR033412">
    <property type="entry name" value="PFOR_II"/>
</dbReference>
<sequence>MISQLSWKVGGQQGEGIESTGEIFSIALNRLGYYLYGYRHFSSRIKGGHTNNKIRVSTTQVRSIADDLDILVAFDQETIDFNFHELRDGGIVIADAKFNPTIPEGTNVTLYAVPFTDIATNLGTALMKNMVAVGASSAVLGLDINVYQEVVQEIFGRKGQQVVEKNMEAIRAGAEFMKEQLGDNIQTMKLEKADGKKRMFMIGNDAIALGAIAGGARFMAAYPITPASEIMEYLIKKLPALGGAVIQTEDEIAACTMAIGANYAGVRALTASAGPGLSLMMEAIGLAGITETPIVIVDTQRGGPSTGLPTKQEQSDLMAMIYGTHGEIPKIVMAPSTVQEAFYDMVEAFNLAEEYQCPVIVLSDLQLSLGKQTVEPLEYDKIEIRRGKLVTGELPPLENKENFKRYEVTEDGISPRVLPGTPNGIHHVTGVEHAETGRPSEVASNRKAQMDKRLRKLKNIQFNTPVHKNVKHEEADVLIVGFISTRGAIEEAMERLELDGLKVNHAHVRLIHPFPTDEMLPLVQSAKKVIVVEQNATGQLANIIKMNVGHADKISSVLKYDGNPFLPHEVYTKCKELL</sequence>
<dbReference type="InterPro" id="IPR002880">
    <property type="entry name" value="Pyrv_Fd/Flavodoxin_OxRdtase_N"/>
</dbReference>
<dbReference type="Pfam" id="PF01558">
    <property type="entry name" value="POR"/>
    <property type="match status" value="1"/>
</dbReference>
<accession>A0A327YZR2</accession>
<dbReference type="GO" id="GO:0006979">
    <property type="term" value="P:response to oxidative stress"/>
    <property type="evidence" value="ECO:0007669"/>
    <property type="project" value="TreeGrafter"/>
</dbReference>